<evidence type="ECO:0000256" key="1">
    <source>
        <dbReference type="RuleBase" id="RU004254"/>
    </source>
</evidence>
<keyword evidence="4" id="KW-1185">Reference proteome</keyword>
<comment type="caution">
    <text evidence="3">The sequence shown here is derived from an EMBL/GenBank/DDBJ whole genome shotgun (WGS) entry which is preliminary data.</text>
</comment>
<dbReference type="Proteomes" id="UP001165289">
    <property type="component" value="Unassembled WGS sequence"/>
</dbReference>
<dbReference type="InterPro" id="IPR053806">
    <property type="entry name" value="MTHFR_C"/>
</dbReference>
<proteinExistence type="predicted"/>
<dbReference type="GO" id="GO:0005829">
    <property type="term" value="C:cytosol"/>
    <property type="evidence" value="ECO:0007669"/>
    <property type="project" value="TreeGrafter"/>
</dbReference>
<evidence type="ECO:0000259" key="2">
    <source>
        <dbReference type="Pfam" id="PF21895"/>
    </source>
</evidence>
<dbReference type="GO" id="GO:0035999">
    <property type="term" value="P:tetrahydrofolate interconversion"/>
    <property type="evidence" value="ECO:0007669"/>
    <property type="project" value="TreeGrafter"/>
</dbReference>
<sequence length="383" mass="43996">MCTELLRSGKVPGLHFYTLNREIATKDILERIGLWCTDPCMRRLFPWRQSANQRRITEDVRPIFWSSRPKSYIHRTNLWEEFPNGRWGKSSNPEFGALKDHHLFYLKPKFSREELKRMWGEELNCIDDVNHMFYCFISGERNKQGAKVEQIPWMEDSLSEETNTLITSLVTVNMKGILTINSQPAVNGAPSTHPVYGWGIANGYVYQKAYLEFFASPELVQVLIEVLPEYPQVTYHATNKQGDPNITNSKSTTAAVTWGVFSGMEIVQPTVVDPVAFMIWKDEAFDLWDKMWASLYPVGSTSRDIIATLQNTYYLVNLVDNDYVKGNCLFGLLDRVLEKIRGQDDSVFESVGVRNLNIIEPEPEPDEVVYEGEPLEAMSAKRE</sequence>
<feature type="domain" description="MTHFR SAM-binding regulatory" evidence="2">
    <location>
        <begin position="42"/>
        <end position="339"/>
    </location>
</feature>
<protein>
    <recommendedName>
        <fullName evidence="2">MTHFR SAM-binding regulatory domain-containing protein</fullName>
    </recommendedName>
</protein>
<evidence type="ECO:0000313" key="4">
    <source>
        <dbReference type="Proteomes" id="UP001165289"/>
    </source>
</evidence>
<gene>
    <name evidence="3" type="ORF">LOD99_3733</name>
</gene>
<comment type="pathway">
    <text evidence="1">One-carbon metabolism; tetrahydrofolate interconversion.</text>
</comment>
<dbReference type="GO" id="GO:0071949">
    <property type="term" value="F:FAD binding"/>
    <property type="evidence" value="ECO:0007669"/>
    <property type="project" value="TreeGrafter"/>
</dbReference>
<dbReference type="EMBL" id="JAKMXF010000288">
    <property type="protein sequence ID" value="KAI6653208.1"/>
    <property type="molecule type" value="Genomic_DNA"/>
</dbReference>
<dbReference type="InterPro" id="IPR003171">
    <property type="entry name" value="Mehydrof_redctse-like"/>
</dbReference>
<dbReference type="PANTHER" id="PTHR45754:SF3">
    <property type="entry name" value="METHYLENETETRAHYDROFOLATE REDUCTASE (NADPH)"/>
    <property type="match status" value="1"/>
</dbReference>
<reference evidence="3 4" key="1">
    <citation type="journal article" date="2023" name="BMC Biol.">
        <title>The compact genome of the sponge Oopsacas minuta (Hexactinellida) is lacking key metazoan core genes.</title>
        <authorList>
            <person name="Santini S."/>
            <person name="Schenkelaars Q."/>
            <person name="Jourda C."/>
            <person name="Duchesne M."/>
            <person name="Belahbib H."/>
            <person name="Rocher C."/>
            <person name="Selva M."/>
            <person name="Riesgo A."/>
            <person name="Vervoort M."/>
            <person name="Leys S.P."/>
            <person name="Kodjabachian L."/>
            <person name="Le Bivic A."/>
            <person name="Borchiellini C."/>
            <person name="Claverie J.M."/>
            <person name="Renard E."/>
        </authorList>
    </citation>
    <scope>NUCLEOTIDE SEQUENCE [LARGE SCALE GENOMIC DNA]</scope>
    <source>
        <strain evidence="3">SPO-2</strain>
    </source>
</reference>
<dbReference type="GO" id="GO:0004489">
    <property type="term" value="F:methylenetetrahydrofolate reductase [NAD(P)H] activity"/>
    <property type="evidence" value="ECO:0007669"/>
    <property type="project" value="InterPro"/>
</dbReference>
<name>A0AAV7JW61_9METZ</name>
<dbReference type="PANTHER" id="PTHR45754">
    <property type="entry name" value="METHYLENETETRAHYDROFOLATE REDUCTASE"/>
    <property type="match status" value="1"/>
</dbReference>
<dbReference type="Pfam" id="PF21895">
    <property type="entry name" value="MTHFR_C"/>
    <property type="match status" value="1"/>
</dbReference>
<evidence type="ECO:0000313" key="3">
    <source>
        <dbReference type="EMBL" id="KAI6653208.1"/>
    </source>
</evidence>
<dbReference type="GO" id="GO:0009086">
    <property type="term" value="P:methionine biosynthetic process"/>
    <property type="evidence" value="ECO:0007669"/>
    <property type="project" value="TreeGrafter"/>
</dbReference>
<organism evidence="3 4">
    <name type="scientific">Oopsacas minuta</name>
    <dbReference type="NCBI Taxonomy" id="111878"/>
    <lineage>
        <taxon>Eukaryota</taxon>
        <taxon>Metazoa</taxon>
        <taxon>Porifera</taxon>
        <taxon>Hexactinellida</taxon>
        <taxon>Hexasterophora</taxon>
        <taxon>Lyssacinosida</taxon>
        <taxon>Leucopsacidae</taxon>
        <taxon>Oopsacas</taxon>
    </lineage>
</organism>
<accession>A0AAV7JW61</accession>
<dbReference type="Gene3D" id="3.20.20.220">
    <property type="match status" value="1"/>
</dbReference>
<dbReference type="AlphaFoldDB" id="A0AAV7JW61"/>
<dbReference type="Pfam" id="PF02219">
    <property type="entry name" value="MTHFR"/>
    <property type="match status" value="1"/>
</dbReference>